<feature type="compositionally biased region" description="Basic and acidic residues" evidence="1">
    <location>
        <begin position="53"/>
        <end position="67"/>
    </location>
</feature>
<dbReference type="EMBL" id="VFJC01000011">
    <property type="protein sequence ID" value="KAB5561962.1"/>
    <property type="molecule type" value="Genomic_DNA"/>
</dbReference>
<keyword evidence="3" id="KW-1185">Reference proteome</keyword>
<evidence type="ECO:0000313" key="2">
    <source>
        <dbReference type="EMBL" id="KAB5561962.1"/>
    </source>
</evidence>
<dbReference type="AlphaFoldDB" id="A0A5N5N437"/>
<proteinExistence type="predicted"/>
<feature type="compositionally biased region" description="Basic and acidic residues" evidence="1">
    <location>
        <begin position="22"/>
        <end position="40"/>
    </location>
</feature>
<organism evidence="2 3">
    <name type="scientific">Pangasianodon hypophthalmus</name>
    <name type="common">Striped catfish</name>
    <name type="synonym">Helicophagus hypophthalmus</name>
    <dbReference type="NCBI Taxonomy" id="310915"/>
    <lineage>
        <taxon>Eukaryota</taxon>
        <taxon>Metazoa</taxon>
        <taxon>Chordata</taxon>
        <taxon>Craniata</taxon>
        <taxon>Vertebrata</taxon>
        <taxon>Euteleostomi</taxon>
        <taxon>Actinopterygii</taxon>
        <taxon>Neopterygii</taxon>
        <taxon>Teleostei</taxon>
        <taxon>Ostariophysi</taxon>
        <taxon>Siluriformes</taxon>
        <taxon>Pangasiidae</taxon>
        <taxon>Pangasianodon</taxon>
    </lineage>
</organism>
<protein>
    <submittedName>
        <fullName evidence="2">Uncharacterized protein</fullName>
    </submittedName>
</protein>
<reference evidence="2 3" key="1">
    <citation type="submission" date="2019-06" db="EMBL/GenBank/DDBJ databases">
        <title>A chromosome-scale genome assembly of the striped catfish, Pangasianodon hypophthalmus.</title>
        <authorList>
            <person name="Wen M."/>
            <person name="Zahm M."/>
            <person name="Roques C."/>
            <person name="Cabau C."/>
            <person name="Klopp C."/>
            <person name="Donnadieu C."/>
            <person name="Jouanno E."/>
            <person name="Avarre J.-C."/>
            <person name="Campet M."/>
            <person name="Ha T.T.T."/>
            <person name="Dugue R."/>
            <person name="Lampietro C."/>
            <person name="Louis A."/>
            <person name="Herpin A."/>
            <person name="Echchiki A."/>
            <person name="Berthelot C."/>
            <person name="Parey E."/>
            <person name="Roest-Crollius H."/>
            <person name="Braasch I."/>
            <person name="Postlethwait J."/>
            <person name="Bobe J."/>
            <person name="Montfort J."/>
            <person name="Bouchez O."/>
            <person name="Begum T."/>
            <person name="Schartl M."/>
            <person name="Guiguen Y."/>
        </authorList>
    </citation>
    <scope>NUCLEOTIDE SEQUENCE [LARGE SCALE GENOMIC DNA]</scope>
    <source>
        <strain evidence="2 3">Indonesia</strain>
        <tissue evidence="2">Blood</tissue>
    </source>
</reference>
<sequence length="79" mass="8849">MCFPISGFGPPIWEELKWKGVSDEGDHTPLSERSRKEGKGFRSSFKKLFKKKSGGDSKVEKVVEKAEGQSSSHVHRSVK</sequence>
<gene>
    <name evidence="2" type="ORF">PHYPO_G00012490</name>
</gene>
<evidence type="ECO:0000313" key="3">
    <source>
        <dbReference type="Proteomes" id="UP000327468"/>
    </source>
</evidence>
<comment type="caution">
    <text evidence="2">The sequence shown here is derived from an EMBL/GenBank/DDBJ whole genome shotgun (WGS) entry which is preliminary data.</text>
</comment>
<dbReference type="Proteomes" id="UP000327468">
    <property type="component" value="Chromosome 10"/>
</dbReference>
<feature type="region of interest" description="Disordered" evidence="1">
    <location>
        <begin position="22"/>
        <end position="41"/>
    </location>
</feature>
<feature type="region of interest" description="Disordered" evidence="1">
    <location>
        <begin position="52"/>
        <end position="79"/>
    </location>
</feature>
<evidence type="ECO:0000256" key="1">
    <source>
        <dbReference type="SAM" id="MobiDB-lite"/>
    </source>
</evidence>
<accession>A0A5N5N437</accession>
<name>A0A5N5N437_PANHP</name>